<evidence type="ECO:0000313" key="1">
    <source>
        <dbReference type="EMBL" id="RRB13548.1"/>
    </source>
</evidence>
<gene>
    <name evidence="1" type="ORF">EHT87_14895</name>
</gene>
<dbReference type="RefSeq" id="WP_124907446.1">
    <property type="nucleotide sequence ID" value="NZ_RQJP01000003.1"/>
</dbReference>
<comment type="caution">
    <text evidence="1">The sequence shown here is derived from an EMBL/GenBank/DDBJ whole genome shotgun (WGS) entry which is preliminary data.</text>
</comment>
<dbReference type="OrthoDB" id="940904at2"/>
<proteinExistence type="predicted"/>
<reference evidence="1 2" key="1">
    <citation type="submission" date="2018-11" db="EMBL/GenBank/DDBJ databases">
        <authorList>
            <person name="Zhou Z."/>
            <person name="Wang G."/>
        </authorList>
    </citation>
    <scope>NUCLEOTIDE SEQUENCE [LARGE SCALE GENOMIC DNA]</scope>
    <source>
        <strain evidence="1 2">KCTC42998</strain>
    </source>
</reference>
<name>A0A3P1CJZ1_9BACT</name>
<sequence>MKTLQYFCIMIVCCVVFCSCKTTYILRSTFESDAINALPNKTLPGDPSGDALEYSSQLEPRLKVVSLAGKKSLQFSQSTAPGLTAFNQWITFRGVSTDFTQTVWYYYTATQKSATGGYVLVEVADGSAGIIARLTINANGEVSLLRNLTTQEQEVIGTIPEGVSHTVIFTVNMAASKYNVTILKSAGETITATDRTVVLGKGVAYANPARPTLNFRYENGETNARQYSIDEVTISREKPKM</sequence>
<accession>A0A3P1CJZ1</accession>
<dbReference type="Proteomes" id="UP000274271">
    <property type="component" value="Unassembled WGS sequence"/>
</dbReference>
<organism evidence="1 2">
    <name type="scientific">Larkinella knui</name>
    <dbReference type="NCBI Taxonomy" id="2025310"/>
    <lineage>
        <taxon>Bacteria</taxon>
        <taxon>Pseudomonadati</taxon>
        <taxon>Bacteroidota</taxon>
        <taxon>Cytophagia</taxon>
        <taxon>Cytophagales</taxon>
        <taxon>Spirosomataceae</taxon>
        <taxon>Larkinella</taxon>
    </lineage>
</organism>
<dbReference type="PROSITE" id="PS51257">
    <property type="entry name" value="PROKAR_LIPOPROTEIN"/>
    <property type="match status" value="1"/>
</dbReference>
<keyword evidence="2" id="KW-1185">Reference proteome</keyword>
<protein>
    <submittedName>
        <fullName evidence="1">Uncharacterized protein</fullName>
    </submittedName>
</protein>
<evidence type="ECO:0000313" key="2">
    <source>
        <dbReference type="Proteomes" id="UP000274271"/>
    </source>
</evidence>
<dbReference type="AlphaFoldDB" id="A0A3P1CJZ1"/>
<dbReference type="EMBL" id="RQJP01000003">
    <property type="protein sequence ID" value="RRB13548.1"/>
    <property type="molecule type" value="Genomic_DNA"/>
</dbReference>